<evidence type="ECO:0000256" key="6">
    <source>
        <dbReference type="ARBA" id="ARBA00031424"/>
    </source>
</evidence>
<dbReference type="CDD" id="cd00438">
    <property type="entry name" value="cupin_RmlC"/>
    <property type="match status" value="1"/>
</dbReference>
<dbReference type="AlphaFoldDB" id="A0A286ID67"/>
<dbReference type="InterPro" id="IPR014710">
    <property type="entry name" value="RmlC-like_jellyroll"/>
</dbReference>
<name>A0A286ID67_9HYPH</name>
<dbReference type="PANTHER" id="PTHR21047:SF2">
    <property type="entry name" value="THYMIDINE DIPHOSPHO-4-KETO-RHAMNOSE 3,5-EPIMERASE"/>
    <property type="match status" value="1"/>
</dbReference>
<dbReference type="GO" id="GO:0019305">
    <property type="term" value="P:dTDP-rhamnose biosynthetic process"/>
    <property type="evidence" value="ECO:0007669"/>
    <property type="project" value="TreeGrafter"/>
</dbReference>
<evidence type="ECO:0000256" key="1">
    <source>
        <dbReference type="ARBA" id="ARBA00001298"/>
    </source>
</evidence>
<accession>A0A286ID67</accession>
<feature type="site" description="Participates in a stacking interaction with the thymidine ring of dTDP-4-oxo-6-deoxyglucose" evidence="9">
    <location>
        <position position="146"/>
    </location>
</feature>
<dbReference type="InterPro" id="IPR011051">
    <property type="entry name" value="RmlC_Cupin_sf"/>
</dbReference>
<dbReference type="Gene3D" id="2.60.120.10">
    <property type="entry name" value="Jelly Rolls"/>
    <property type="match status" value="1"/>
</dbReference>
<dbReference type="Proteomes" id="UP000219465">
    <property type="component" value="Unassembled WGS sequence"/>
</dbReference>
<gene>
    <name evidence="10" type="ORF">SAMN05877838_2972</name>
</gene>
<dbReference type="GO" id="GO:0000271">
    <property type="term" value="P:polysaccharide biosynthetic process"/>
    <property type="evidence" value="ECO:0007669"/>
    <property type="project" value="TreeGrafter"/>
</dbReference>
<dbReference type="GO" id="GO:0005829">
    <property type="term" value="C:cytosol"/>
    <property type="evidence" value="ECO:0007669"/>
    <property type="project" value="TreeGrafter"/>
</dbReference>
<dbReference type="SUPFAM" id="SSF51182">
    <property type="entry name" value="RmlC-like cupins"/>
    <property type="match status" value="1"/>
</dbReference>
<dbReference type="EMBL" id="OCPC01000004">
    <property type="protein sequence ID" value="SOE18060.1"/>
    <property type="molecule type" value="Genomic_DNA"/>
</dbReference>
<evidence type="ECO:0000256" key="9">
    <source>
        <dbReference type="PIRSR" id="PIRSR600888-3"/>
    </source>
</evidence>
<proteinExistence type="predicted"/>
<comment type="function">
    <text evidence="2">Catalyzes the epimerization of the C3' and C5'positions of dTDP-6-deoxy-D-xylo-4-hexulose, forming dTDP-6-deoxy-L-lyxo-4-hexulose.</text>
</comment>
<evidence type="ECO:0000256" key="7">
    <source>
        <dbReference type="ARBA" id="ARBA00033311"/>
    </source>
</evidence>
<dbReference type="Pfam" id="PF00908">
    <property type="entry name" value="dTDP_sugar_isom"/>
    <property type="match status" value="1"/>
</dbReference>
<sequence length="189" mass="20227">MSASPFILTPLMPEQSGGPALVERKPFVDQRGAFARIFCSAALSQIGWPGPVAQINHSRTDKAGTLRGLHYQRPPHAEAKLVVCIRGAVHDVAVDIREDSPARYRHVGVKLSAEAGTAIYIPEGFAHGFQALTDDAELVYIHSAAYNPACEAGLRHDDPALAIHWPLPVTGISARDAEHPMIGPAGQTS</sequence>
<evidence type="ECO:0000256" key="8">
    <source>
        <dbReference type="PIRSR" id="PIRSR600888-1"/>
    </source>
</evidence>
<dbReference type="RefSeq" id="WP_342171040.1">
    <property type="nucleotide sequence ID" value="NZ_OCPC01000004.1"/>
</dbReference>
<evidence type="ECO:0000313" key="10">
    <source>
        <dbReference type="EMBL" id="SOE18060.1"/>
    </source>
</evidence>
<reference evidence="11" key="1">
    <citation type="submission" date="2017-08" db="EMBL/GenBank/DDBJ databases">
        <authorList>
            <person name="Varghese N."/>
            <person name="Submissions S."/>
        </authorList>
    </citation>
    <scope>NUCLEOTIDE SEQUENCE [LARGE SCALE GENOMIC DNA]</scope>
    <source>
        <strain evidence="11">KCTC 23107</strain>
    </source>
</reference>
<dbReference type="InterPro" id="IPR000888">
    <property type="entry name" value="RmlC-like"/>
</dbReference>
<evidence type="ECO:0000313" key="11">
    <source>
        <dbReference type="Proteomes" id="UP000219465"/>
    </source>
</evidence>
<dbReference type="PANTHER" id="PTHR21047">
    <property type="entry name" value="DTDP-6-DEOXY-D-GLUCOSE-3,5 EPIMERASE"/>
    <property type="match status" value="1"/>
</dbReference>
<feature type="active site" description="Proton acceptor" evidence="8">
    <location>
        <position position="70"/>
    </location>
</feature>
<organism evidence="10 11">
    <name type="scientific">Hoeflea halophila</name>
    <dbReference type="NCBI Taxonomy" id="714899"/>
    <lineage>
        <taxon>Bacteria</taxon>
        <taxon>Pseudomonadati</taxon>
        <taxon>Pseudomonadota</taxon>
        <taxon>Alphaproteobacteria</taxon>
        <taxon>Hyphomicrobiales</taxon>
        <taxon>Rhizobiaceae</taxon>
        <taxon>Hoeflea</taxon>
    </lineage>
</organism>
<evidence type="ECO:0000256" key="5">
    <source>
        <dbReference type="ARBA" id="ARBA00029758"/>
    </source>
</evidence>
<dbReference type="EC" id="5.1.3.13" evidence="3"/>
<protein>
    <recommendedName>
        <fullName evidence="4">dTDP-4-dehydrorhamnose 3,5-epimerase</fullName>
        <ecNumber evidence="3">5.1.3.13</ecNumber>
    </recommendedName>
    <alternativeName>
        <fullName evidence="6">Thymidine diphospho-4-keto-rhamnose 3,5-epimerase</fullName>
    </alternativeName>
    <alternativeName>
        <fullName evidence="5">dTDP-4-keto-6-deoxyglucose 3,5-epimerase</fullName>
    </alternativeName>
    <alternativeName>
        <fullName evidence="7">dTDP-6-deoxy-D-xylo-4-hexulose 3,5-epimerase</fullName>
    </alternativeName>
</protein>
<keyword evidence="11" id="KW-1185">Reference proteome</keyword>
<evidence type="ECO:0000256" key="2">
    <source>
        <dbReference type="ARBA" id="ARBA00001997"/>
    </source>
</evidence>
<dbReference type="GO" id="GO:0008830">
    <property type="term" value="F:dTDP-4-dehydrorhamnose 3,5-epimerase activity"/>
    <property type="evidence" value="ECO:0007669"/>
    <property type="project" value="UniProtKB-EC"/>
</dbReference>
<comment type="catalytic activity">
    <reaction evidence="1">
        <text>dTDP-4-dehydro-6-deoxy-alpha-D-glucose = dTDP-4-dehydro-beta-L-rhamnose</text>
        <dbReference type="Rhea" id="RHEA:16969"/>
        <dbReference type="ChEBI" id="CHEBI:57649"/>
        <dbReference type="ChEBI" id="CHEBI:62830"/>
        <dbReference type="EC" id="5.1.3.13"/>
    </reaction>
</comment>
<evidence type="ECO:0000256" key="4">
    <source>
        <dbReference type="ARBA" id="ARBA00019595"/>
    </source>
</evidence>
<feature type="active site" description="Proton donor" evidence="8">
    <location>
        <position position="140"/>
    </location>
</feature>
<evidence type="ECO:0000256" key="3">
    <source>
        <dbReference type="ARBA" id="ARBA00012098"/>
    </source>
</evidence>